<protein>
    <submittedName>
        <fullName evidence="1">Uncharacterized protein</fullName>
    </submittedName>
</protein>
<keyword evidence="2" id="KW-1185">Reference proteome</keyword>
<accession>A0ABW5N7F1</accession>
<organism evidence="1 2">
    <name type="scientific">Aquimarina hainanensis</name>
    <dbReference type="NCBI Taxonomy" id="1578017"/>
    <lineage>
        <taxon>Bacteria</taxon>
        <taxon>Pseudomonadati</taxon>
        <taxon>Bacteroidota</taxon>
        <taxon>Flavobacteriia</taxon>
        <taxon>Flavobacteriales</taxon>
        <taxon>Flavobacteriaceae</taxon>
        <taxon>Aquimarina</taxon>
    </lineage>
</organism>
<proteinExistence type="predicted"/>
<dbReference type="Proteomes" id="UP001597459">
    <property type="component" value="Unassembled WGS sequence"/>
</dbReference>
<gene>
    <name evidence="1" type="ORF">ACFSTE_09425</name>
</gene>
<comment type="caution">
    <text evidence="1">The sequence shown here is derived from an EMBL/GenBank/DDBJ whole genome shotgun (WGS) entry which is preliminary data.</text>
</comment>
<reference evidence="2" key="1">
    <citation type="journal article" date="2019" name="Int. J. Syst. Evol. Microbiol.">
        <title>The Global Catalogue of Microorganisms (GCM) 10K type strain sequencing project: providing services to taxonomists for standard genome sequencing and annotation.</title>
        <authorList>
            <consortium name="The Broad Institute Genomics Platform"/>
            <consortium name="The Broad Institute Genome Sequencing Center for Infectious Disease"/>
            <person name="Wu L."/>
            <person name="Ma J."/>
        </authorList>
    </citation>
    <scope>NUCLEOTIDE SEQUENCE [LARGE SCALE GENOMIC DNA]</scope>
    <source>
        <strain evidence="2">KCTC 42423</strain>
    </source>
</reference>
<name>A0ABW5N7F1_9FLAO</name>
<evidence type="ECO:0000313" key="1">
    <source>
        <dbReference type="EMBL" id="MFD2591051.1"/>
    </source>
</evidence>
<dbReference type="EMBL" id="JBHULX010000013">
    <property type="protein sequence ID" value="MFD2591051.1"/>
    <property type="molecule type" value="Genomic_DNA"/>
</dbReference>
<dbReference type="RefSeq" id="WP_378253263.1">
    <property type="nucleotide sequence ID" value="NZ_JBHSJV010000001.1"/>
</dbReference>
<sequence length="210" mass="25157">MKENKELDDMILNLSLIDNEQLKELEILQILKILDSYELDDFYKYYLKGYLWYSMPLESVNRDREIEYNLKKSINQKPEYLFSKAYLAYYYFDNKEYEKVIDILNSLDFSFFEERSQLWQSLKLQELLAVSKLQLSEIVSNDLSSDILGLIYSYLHLPEEEVSVPRELVNTVIENKSKQGILNIKKNIMILINSRAYRDYFDNEVKLEFS</sequence>
<evidence type="ECO:0000313" key="2">
    <source>
        <dbReference type="Proteomes" id="UP001597459"/>
    </source>
</evidence>